<proteinExistence type="predicted"/>
<protein>
    <recommendedName>
        <fullName evidence="2">Reverse transcriptase domain-containing protein</fullName>
    </recommendedName>
</protein>
<dbReference type="PANTHER" id="PTHR47027:SF29">
    <property type="entry name" value="C2H2-TYPE DOMAIN-CONTAINING PROTEIN"/>
    <property type="match status" value="1"/>
</dbReference>
<accession>A0ABQ8TYG2</accession>
<name>A0ABQ8TYG2_PERAM</name>
<dbReference type="Pfam" id="PF00078">
    <property type="entry name" value="RVT_1"/>
    <property type="match status" value="1"/>
</dbReference>
<keyword evidence="4" id="KW-1185">Reference proteome</keyword>
<dbReference type="InterPro" id="IPR000477">
    <property type="entry name" value="RT_dom"/>
</dbReference>
<feature type="domain" description="Reverse transcriptase" evidence="2">
    <location>
        <begin position="132"/>
        <end position="235"/>
    </location>
</feature>
<reference evidence="3 4" key="1">
    <citation type="journal article" date="2022" name="Allergy">
        <title>Genome assembly and annotation of Periplaneta americana reveal a comprehensive cockroach allergen profile.</title>
        <authorList>
            <person name="Wang L."/>
            <person name="Xiong Q."/>
            <person name="Saelim N."/>
            <person name="Wang L."/>
            <person name="Nong W."/>
            <person name="Wan A.T."/>
            <person name="Shi M."/>
            <person name="Liu X."/>
            <person name="Cao Q."/>
            <person name="Hui J.H.L."/>
            <person name="Sookrung N."/>
            <person name="Leung T.F."/>
            <person name="Tungtrongchitr A."/>
            <person name="Tsui S.K.W."/>
        </authorList>
    </citation>
    <scope>NUCLEOTIDE SEQUENCE [LARGE SCALE GENOMIC DNA]</scope>
    <source>
        <strain evidence="3">PWHHKU_190912</strain>
    </source>
</reference>
<dbReference type="InterPro" id="IPR043502">
    <property type="entry name" value="DNA/RNA_pol_sf"/>
</dbReference>
<evidence type="ECO:0000256" key="1">
    <source>
        <dbReference type="SAM" id="SignalP"/>
    </source>
</evidence>
<dbReference type="SUPFAM" id="SSF56672">
    <property type="entry name" value="DNA/RNA polymerases"/>
    <property type="match status" value="1"/>
</dbReference>
<keyword evidence="1" id="KW-0732">Signal</keyword>
<dbReference type="Proteomes" id="UP001148838">
    <property type="component" value="Unassembled WGS sequence"/>
</dbReference>
<comment type="caution">
    <text evidence="3">The sequence shown here is derived from an EMBL/GenBank/DDBJ whole genome shotgun (WGS) entry which is preliminary data.</text>
</comment>
<evidence type="ECO:0000313" key="4">
    <source>
        <dbReference type="Proteomes" id="UP001148838"/>
    </source>
</evidence>
<gene>
    <name evidence="3" type="ORF">ANN_02152</name>
</gene>
<dbReference type="EMBL" id="JAJSOF020000001">
    <property type="protein sequence ID" value="KAJ4450722.1"/>
    <property type="molecule type" value="Genomic_DNA"/>
</dbReference>
<evidence type="ECO:0000313" key="3">
    <source>
        <dbReference type="EMBL" id="KAJ4450722.1"/>
    </source>
</evidence>
<feature type="chain" id="PRO_5047323582" description="Reverse transcriptase domain-containing protein" evidence="1">
    <location>
        <begin position="27"/>
        <end position="300"/>
    </location>
</feature>
<dbReference type="PANTHER" id="PTHR47027">
    <property type="entry name" value="REVERSE TRANSCRIPTASE DOMAIN-CONTAINING PROTEIN"/>
    <property type="match status" value="1"/>
</dbReference>
<evidence type="ECO:0000259" key="2">
    <source>
        <dbReference type="Pfam" id="PF00078"/>
    </source>
</evidence>
<feature type="signal peptide" evidence="1">
    <location>
        <begin position="1"/>
        <end position="26"/>
    </location>
</feature>
<sequence length="300" mass="34268">MMNLFVRSVVFLTKPLIIFLVRSTFTFTPKLNNSETDTTSESGNRKIRVPTWNLTIGLMCALLPRGDILNIFKVLDLMKEVAEDEDDSSDISGYHSDSDSAIMMSGNSPYVSKRARYNFLSRSARICTIVFTFNFALKYAIRKVQDNREGLELNGLHQLLVYADDVNMLGENPQTIRENMGILLEASKEIGLEVNPEKIKYMIMSRDQNIVRNGNIKIGNLSFEEVEKFKYLGARVTNINDTREEIKHRINMGNACYYSVETLLSSSQLSKNLKVRIYKTVILPVVLYGCETWTLTLRED</sequence>
<organism evidence="3 4">
    <name type="scientific">Periplaneta americana</name>
    <name type="common">American cockroach</name>
    <name type="synonym">Blatta americana</name>
    <dbReference type="NCBI Taxonomy" id="6978"/>
    <lineage>
        <taxon>Eukaryota</taxon>
        <taxon>Metazoa</taxon>
        <taxon>Ecdysozoa</taxon>
        <taxon>Arthropoda</taxon>
        <taxon>Hexapoda</taxon>
        <taxon>Insecta</taxon>
        <taxon>Pterygota</taxon>
        <taxon>Neoptera</taxon>
        <taxon>Polyneoptera</taxon>
        <taxon>Dictyoptera</taxon>
        <taxon>Blattodea</taxon>
        <taxon>Blattoidea</taxon>
        <taxon>Blattidae</taxon>
        <taxon>Blattinae</taxon>
        <taxon>Periplaneta</taxon>
    </lineage>
</organism>